<dbReference type="Gene3D" id="3.90.550.10">
    <property type="entry name" value="Spore Coat Polysaccharide Biosynthesis Protein SpsA, Chain A"/>
    <property type="match status" value="1"/>
</dbReference>
<dbReference type="PANTHER" id="PTHR43867:SF4">
    <property type="entry name" value="BETA-(1-3)-GLUCOSYL TRANSFERASE"/>
    <property type="match status" value="1"/>
</dbReference>
<feature type="transmembrane region" description="Helical" evidence="12">
    <location>
        <begin position="513"/>
        <end position="531"/>
    </location>
</feature>
<name>A0A6I4TVH5_9SPHN</name>
<proteinExistence type="predicted"/>
<comment type="catalytic activity">
    <reaction evidence="8">
        <text>a 1,2-diacyl-sn-glycerol + UDP-alpha-D-glucose = a 1,2-diacyl-3-O-(beta-D-glucopyranosyl)-sn-glycerol + UDP + H(+)</text>
        <dbReference type="Rhea" id="RHEA:17285"/>
        <dbReference type="ChEBI" id="CHEBI:15378"/>
        <dbReference type="ChEBI" id="CHEBI:17815"/>
        <dbReference type="ChEBI" id="CHEBI:58223"/>
        <dbReference type="ChEBI" id="CHEBI:58885"/>
        <dbReference type="ChEBI" id="CHEBI:75799"/>
        <dbReference type="EC" id="2.4.1.336"/>
    </reaction>
</comment>
<feature type="transmembrane region" description="Helical" evidence="12">
    <location>
        <begin position="41"/>
        <end position="61"/>
    </location>
</feature>
<keyword evidence="14" id="KW-1185">Reference proteome</keyword>
<comment type="caution">
    <text evidence="13">The sequence shown here is derived from an EMBL/GenBank/DDBJ whole genome shotgun (WGS) entry which is preliminary data.</text>
</comment>
<dbReference type="Proteomes" id="UP000469430">
    <property type="component" value="Unassembled WGS sequence"/>
</dbReference>
<evidence type="ECO:0000256" key="7">
    <source>
        <dbReference type="ARBA" id="ARBA00023136"/>
    </source>
</evidence>
<evidence type="ECO:0000256" key="3">
    <source>
        <dbReference type="ARBA" id="ARBA00022679"/>
    </source>
</evidence>
<evidence type="ECO:0000256" key="4">
    <source>
        <dbReference type="ARBA" id="ARBA00022692"/>
    </source>
</evidence>
<feature type="transmembrane region" description="Helical" evidence="12">
    <location>
        <begin position="67"/>
        <end position="84"/>
    </location>
</feature>
<evidence type="ECO:0000256" key="5">
    <source>
        <dbReference type="ARBA" id="ARBA00022842"/>
    </source>
</evidence>
<dbReference type="EMBL" id="WTYJ01000002">
    <property type="protein sequence ID" value="MXO99240.1"/>
    <property type="molecule type" value="Genomic_DNA"/>
</dbReference>
<feature type="transmembrane region" description="Helical" evidence="12">
    <location>
        <begin position="12"/>
        <end position="29"/>
    </location>
</feature>
<keyword evidence="6 12" id="KW-1133">Transmembrane helix</keyword>
<dbReference type="GO" id="GO:0005886">
    <property type="term" value="C:plasma membrane"/>
    <property type="evidence" value="ECO:0007669"/>
    <property type="project" value="TreeGrafter"/>
</dbReference>
<keyword evidence="5" id="KW-0460">Magnesium</keyword>
<evidence type="ECO:0000256" key="1">
    <source>
        <dbReference type="ARBA" id="ARBA00004141"/>
    </source>
</evidence>
<protein>
    <recommendedName>
        <fullName evidence="10">Beta-monoglucosyldiacylglycerol synthase</fullName>
        <ecNumber evidence="9">2.4.1.336</ecNumber>
    </recommendedName>
    <alternativeName>
        <fullName evidence="11">UDP-glucose:1,2-diacylglycerol 3-beta-D-glucosyltransferase</fullName>
    </alternativeName>
</protein>
<dbReference type="InterPro" id="IPR050321">
    <property type="entry name" value="Glycosyltr_2/OpgH_subfam"/>
</dbReference>
<evidence type="ECO:0000256" key="11">
    <source>
        <dbReference type="ARBA" id="ARBA00078564"/>
    </source>
</evidence>
<evidence type="ECO:0000313" key="13">
    <source>
        <dbReference type="EMBL" id="MXO99240.1"/>
    </source>
</evidence>
<evidence type="ECO:0000256" key="10">
    <source>
        <dbReference type="ARBA" id="ARBA00068721"/>
    </source>
</evidence>
<feature type="transmembrane region" description="Helical" evidence="12">
    <location>
        <begin position="551"/>
        <end position="573"/>
    </location>
</feature>
<keyword evidence="2" id="KW-0328">Glycosyltransferase</keyword>
<dbReference type="Pfam" id="PF13641">
    <property type="entry name" value="Glyco_tranf_2_3"/>
    <property type="match status" value="1"/>
</dbReference>
<gene>
    <name evidence="13" type="ORF">GRI97_09590</name>
</gene>
<feature type="transmembrane region" description="Helical" evidence="12">
    <location>
        <begin position="476"/>
        <end position="493"/>
    </location>
</feature>
<organism evidence="13 14">
    <name type="scientific">Croceibacterium xixiisoli</name>
    <dbReference type="NCBI Taxonomy" id="1476466"/>
    <lineage>
        <taxon>Bacteria</taxon>
        <taxon>Pseudomonadati</taxon>
        <taxon>Pseudomonadota</taxon>
        <taxon>Alphaproteobacteria</taxon>
        <taxon>Sphingomonadales</taxon>
        <taxon>Erythrobacteraceae</taxon>
        <taxon>Croceibacterium</taxon>
    </lineage>
</organism>
<evidence type="ECO:0000256" key="8">
    <source>
        <dbReference type="ARBA" id="ARBA00053004"/>
    </source>
</evidence>
<evidence type="ECO:0000256" key="2">
    <source>
        <dbReference type="ARBA" id="ARBA00022676"/>
    </source>
</evidence>
<feature type="transmembrane region" description="Helical" evidence="12">
    <location>
        <begin position="121"/>
        <end position="139"/>
    </location>
</feature>
<feature type="transmembrane region" description="Helical" evidence="12">
    <location>
        <begin position="443"/>
        <end position="464"/>
    </location>
</feature>
<feature type="transmembrane region" description="Helical" evidence="12">
    <location>
        <begin position="585"/>
        <end position="609"/>
    </location>
</feature>
<dbReference type="OrthoDB" id="9806824at2"/>
<dbReference type="EC" id="2.4.1.336" evidence="9"/>
<dbReference type="SUPFAM" id="SSF53448">
    <property type="entry name" value="Nucleotide-diphospho-sugar transferases"/>
    <property type="match status" value="1"/>
</dbReference>
<dbReference type="PANTHER" id="PTHR43867">
    <property type="entry name" value="CELLULOSE SYNTHASE CATALYTIC SUBUNIT A [UDP-FORMING]"/>
    <property type="match status" value="1"/>
</dbReference>
<sequence>MPVRTDIDPWVLFIAIMALLISLWTSRAVRSAYDIRPTSPLGLLMVAAMGGAITAAVTGFSAVMPPFLLFLAVAGCIWMSARHLSMPGVAWMTVDFLGIAIAWLWGCLFINELFLPWGVEALALFGLTITLAVSILGAMERIAREAIFTHDRWRLPFSAPTGQLLGTDQPKVSIQLPCYAEPPEVVKETMNRLAALEYQNFEVLVVDNNTKDEALWRPLEQHAEVLNRQMGREVFRFFHVSPLPGAKAGALNWLIDNNHMAEDTAIVAVIDADYYSEPDFLSRLVPFFDSPSVAYLQTPHDYRDFESSRYLSACYSEYMPNNKIDMLGVHEYGGAFTIGTMCLLRANVLREVGGWAEWCLTEDSEVSVRMRAAGFRGIYLGETFGRGLIPDTFDDYKKQRFRWTAGPVQQLRRHWRLFLPAPWARRMPGWTKMLEVLRCIAPIRTLTGLVIGLAGIASIAIANATGAGAKVDVPDIAWSLIPLALATTLVRTWHRYRIAGIMRVADMIRGEVARAALTWVVLVAGVAGLSNKPLAWRRTPKFGGTDSFAGALYSAFPETMLGLAASAAAFGMYLLKPIIGLEMTILACSSLGFLALRFFCAPYMAVLALRDAAPQTVLPAIPAPMKDKLPAARQAA</sequence>
<accession>A0A6I4TVH5</accession>
<evidence type="ECO:0000256" key="12">
    <source>
        <dbReference type="SAM" id="Phobius"/>
    </source>
</evidence>
<dbReference type="GO" id="GO:0016758">
    <property type="term" value="F:hexosyltransferase activity"/>
    <property type="evidence" value="ECO:0007669"/>
    <property type="project" value="TreeGrafter"/>
</dbReference>
<keyword evidence="3 13" id="KW-0808">Transferase</keyword>
<keyword evidence="7 12" id="KW-0472">Membrane</keyword>
<reference evidence="13 14" key="1">
    <citation type="submission" date="2019-12" db="EMBL/GenBank/DDBJ databases">
        <title>Genomic-based taxomic classification of the family Erythrobacteraceae.</title>
        <authorList>
            <person name="Xu L."/>
        </authorList>
    </citation>
    <scope>NUCLEOTIDE SEQUENCE [LARGE SCALE GENOMIC DNA]</scope>
    <source>
        <strain evidence="13 14">S36</strain>
    </source>
</reference>
<dbReference type="InterPro" id="IPR029044">
    <property type="entry name" value="Nucleotide-diphossugar_trans"/>
</dbReference>
<evidence type="ECO:0000256" key="6">
    <source>
        <dbReference type="ARBA" id="ARBA00022989"/>
    </source>
</evidence>
<feature type="transmembrane region" description="Helical" evidence="12">
    <location>
        <begin position="96"/>
        <end position="115"/>
    </location>
</feature>
<dbReference type="AlphaFoldDB" id="A0A6I4TVH5"/>
<evidence type="ECO:0000256" key="9">
    <source>
        <dbReference type="ARBA" id="ARBA00066964"/>
    </source>
</evidence>
<keyword evidence="4 12" id="KW-0812">Transmembrane</keyword>
<evidence type="ECO:0000313" key="14">
    <source>
        <dbReference type="Proteomes" id="UP000469430"/>
    </source>
</evidence>
<dbReference type="FunFam" id="3.90.550.10:FF:000164">
    <property type="entry name" value="Beta-(1-3)-glucosyl transferase"/>
    <property type="match status" value="1"/>
</dbReference>
<dbReference type="RefSeq" id="WP_161390983.1">
    <property type="nucleotide sequence ID" value="NZ_JBHSCP010000001.1"/>
</dbReference>
<comment type="subcellular location">
    <subcellularLocation>
        <location evidence="1">Membrane</location>
        <topology evidence="1">Multi-pass membrane protein</topology>
    </subcellularLocation>
</comment>